<proteinExistence type="predicted"/>
<feature type="chain" id="PRO_5045073126" description="Outer membrane protein beta-barrel domain-containing protein" evidence="1">
    <location>
        <begin position="27"/>
        <end position="279"/>
    </location>
</feature>
<organism evidence="2 3">
    <name type="scientific">Sediminicoccus rosea</name>
    <dbReference type="NCBI Taxonomy" id="1225128"/>
    <lineage>
        <taxon>Bacteria</taxon>
        <taxon>Pseudomonadati</taxon>
        <taxon>Pseudomonadota</taxon>
        <taxon>Alphaproteobacteria</taxon>
        <taxon>Acetobacterales</taxon>
        <taxon>Roseomonadaceae</taxon>
        <taxon>Sediminicoccus</taxon>
    </lineage>
</organism>
<dbReference type="RefSeq" id="WP_318649588.1">
    <property type="nucleotide sequence ID" value="NZ_CP137852.1"/>
</dbReference>
<gene>
    <name evidence="2" type="ORF">R9Z33_01780</name>
</gene>
<sequence length="279" mass="29792">MSEPQHRAAALGALLGVALLSSAAMAQTVPDANDPGWRFSLTPYLWLPTLGGELRYGPRERGTAYVDVDPQSIVDTLKFGITFGAEARYGRFTLATDLLYLNLGNQTSWVRNVDFPDGRVQASANLGTQSSLSTTLWTLAPGYTLAEGAWGNVDIQAGFRLLAVSARTNVQLATDVVSPRTGEVFARAGRLSASDQLWDGIVGLRGRFNLGHGFYIPYAADVGAGGSTTTWQVQGGLGYSTGWAGVVAGYRYLSYTASGNALIRDLHMGGPFIALNMKF</sequence>
<name>A0ABZ0PIX8_9PROT</name>
<reference evidence="2 3" key="1">
    <citation type="submission" date="2023-11" db="EMBL/GenBank/DDBJ databases">
        <title>Arctic aerobic anoxygenic photoheterotroph Sediminicoccus rosea KRV36 adapts its photosynthesis to long days of polar summer.</title>
        <authorList>
            <person name="Tomasch J."/>
            <person name="Kopejtka K."/>
            <person name="Bily T."/>
            <person name="Gardiner A.T."/>
            <person name="Gardian Z."/>
            <person name="Shivaramu S."/>
            <person name="Koblizek M."/>
            <person name="Engelhardt F."/>
            <person name="Kaftan D."/>
        </authorList>
    </citation>
    <scope>NUCLEOTIDE SEQUENCE [LARGE SCALE GENOMIC DNA]</scope>
    <source>
        <strain evidence="2 3">R-30</strain>
    </source>
</reference>
<keyword evidence="3" id="KW-1185">Reference proteome</keyword>
<feature type="signal peptide" evidence="1">
    <location>
        <begin position="1"/>
        <end position="26"/>
    </location>
</feature>
<evidence type="ECO:0000313" key="2">
    <source>
        <dbReference type="EMBL" id="WPB85614.1"/>
    </source>
</evidence>
<accession>A0ABZ0PIX8</accession>
<keyword evidence="1" id="KW-0732">Signal</keyword>
<dbReference type="Proteomes" id="UP001305521">
    <property type="component" value="Chromosome"/>
</dbReference>
<protein>
    <recommendedName>
        <fullName evidence="4">Outer membrane protein beta-barrel domain-containing protein</fullName>
    </recommendedName>
</protein>
<evidence type="ECO:0008006" key="4">
    <source>
        <dbReference type="Google" id="ProtNLM"/>
    </source>
</evidence>
<evidence type="ECO:0000313" key="3">
    <source>
        <dbReference type="Proteomes" id="UP001305521"/>
    </source>
</evidence>
<dbReference type="EMBL" id="CP137852">
    <property type="protein sequence ID" value="WPB85614.1"/>
    <property type="molecule type" value="Genomic_DNA"/>
</dbReference>
<evidence type="ECO:0000256" key="1">
    <source>
        <dbReference type="SAM" id="SignalP"/>
    </source>
</evidence>